<name>A0A1F7J3Q2_9BACT</name>
<sequence length="249" mass="30405">MKKTHSNKLFQRARQRAKLIIARPDFQENISSLRKKFNIPADGLKGERKIQKWHHEFYQSDDDYHETVWRSRRHEIIRLKKERKFREAEELSRDLNNTSPVNAFRITIKNLLRKYKIPLRWNDSIRRYTLFNDINNMWLPGGLLIQERMDEDNGLMRLYIEIDDDTTLEDIKQGWQRVKYHQKKLHSRTREKFQPIKEFERDKKAYELDRQGKSLKEIVKTLFNESGETYEWTEASKFIERHRKKIGIN</sequence>
<proteinExistence type="predicted"/>
<dbReference type="EMBL" id="MGAQ01000020">
    <property type="protein sequence ID" value="OGK50224.1"/>
    <property type="molecule type" value="Genomic_DNA"/>
</dbReference>
<dbReference type="AlphaFoldDB" id="A0A1F7J3Q2"/>
<comment type="caution">
    <text evidence="1">The sequence shown here is derived from an EMBL/GenBank/DDBJ whole genome shotgun (WGS) entry which is preliminary data.</text>
</comment>
<protein>
    <submittedName>
        <fullName evidence="1">Uncharacterized protein</fullName>
    </submittedName>
</protein>
<evidence type="ECO:0000313" key="2">
    <source>
        <dbReference type="Proteomes" id="UP000178558"/>
    </source>
</evidence>
<reference evidence="1 2" key="1">
    <citation type="journal article" date="2016" name="Nat. Commun.">
        <title>Thousands of microbial genomes shed light on interconnected biogeochemical processes in an aquifer system.</title>
        <authorList>
            <person name="Anantharaman K."/>
            <person name="Brown C.T."/>
            <person name="Hug L.A."/>
            <person name="Sharon I."/>
            <person name="Castelle C.J."/>
            <person name="Probst A.J."/>
            <person name="Thomas B.C."/>
            <person name="Singh A."/>
            <person name="Wilkins M.J."/>
            <person name="Karaoz U."/>
            <person name="Brodie E.L."/>
            <person name="Williams K.H."/>
            <person name="Hubbard S.S."/>
            <person name="Banfield J.F."/>
        </authorList>
    </citation>
    <scope>NUCLEOTIDE SEQUENCE [LARGE SCALE GENOMIC DNA]</scope>
</reference>
<evidence type="ECO:0000313" key="1">
    <source>
        <dbReference type="EMBL" id="OGK50224.1"/>
    </source>
</evidence>
<organism evidence="1 2">
    <name type="scientific">Candidatus Roizmanbacteria bacterium RIFCSPLOWO2_01_FULL_40_42</name>
    <dbReference type="NCBI Taxonomy" id="1802066"/>
    <lineage>
        <taxon>Bacteria</taxon>
        <taxon>Candidatus Roizmaniibacteriota</taxon>
    </lineage>
</organism>
<accession>A0A1F7J3Q2</accession>
<dbReference type="Proteomes" id="UP000178558">
    <property type="component" value="Unassembled WGS sequence"/>
</dbReference>
<gene>
    <name evidence="1" type="ORF">A3B50_00380</name>
</gene>